<reference evidence="2 4" key="1">
    <citation type="submission" date="2013-02" db="EMBL/GenBank/DDBJ databases">
        <title>The Genome Sequence of Enterococcus haemoperoxidus BAA-382.</title>
        <authorList>
            <consortium name="The Broad Institute Genome Sequencing Platform"/>
            <consortium name="The Broad Institute Genome Sequencing Center for Infectious Disease"/>
            <person name="Earl A.M."/>
            <person name="Gilmore M.S."/>
            <person name="Lebreton F."/>
            <person name="Walker B."/>
            <person name="Young S.K."/>
            <person name="Zeng Q."/>
            <person name="Gargeya S."/>
            <person name="Fitzgerald M."/>
            <person name="Haas B."/>
            <person name="Abouelleil A."/>
            <person name="Alvarado L."/>
            <person name="Arachchi H.M."/>
            <person name="Berlin A.M."/>
            <person name="Chapman S.B."/>
            <person name="Dewar J."/>
            <person name="Goldberg J."/>
            <person name="Griggs A."/>
            <person name="Gujja S."/>
            <person name="Hansen M."/>
            <person name="Howarth C."/>
            <person name="Imamovic A."/>
            <person name="Larimer J."/>
            <person name="McCowan C."/>
            <person name="Murphy C."/>
            <person name="Neiman D."/>
            <person name="Pearson M."/>
            <person name="Priest M."/>
            <person name="Roberts A."/>
            <person name="Saif S."/>
            <person name="Shea T."/>
            <person name="Sisk P."/>
            <person name="Sykes S."/>
            <person name="Wortman J."/>
            <person name="Nusbaum C."/>
            <person name="Birren B."/>
        </authorList>
    </citation>
    <scope>NUCLEOTIDE SEQUENCE [LARGE SCALE GENOMIC DNA]</scope>
    <source>
        <strain evidence="2 4">ATCC BAA-382</strain>
    </source>
</reference>
<evidence type="ECO:0000313" key="3">
    <source>
        <dbReference type="EMBL" id="EOT60176.1"/>
    </source>
</evidence>
<dbReference type="STRING" id="155618.RV06_GL000913"/>
<comment type="caution">
    <text evidence="2">The sequence shown here is derived from an EMBL/GenBank/DDBJ whole genome shotgun (WGS) entry which is preliminary data.</text>
</comment>
<dbReference type="EMBL" id="AJAR01000016">
    <property type="protein sequence ID" value="EOH96680.1"/>
    <property type="molecule type" value="Genomic_DNA"/>
</dbReference>
<evidence type="ECO:0000256" key="1">
    <source>
        <dbReference type="SAM" id="Phobius"/>
    </source>
</evidence>
<dbReference type="EMBL" id="ASVY01000003">
    <property type="protein sequence ID" value="EOT60176.1"/>
    <property type="molecule type" value="Genomic_DNA"/>
</dbReference>
<evidence type="ECO:0000313" key="2">
    <source>
        <dbReference type="EMBL" id="EOH96680.1"/>
    </source>
</evidence>
<keyword evidence="1" id="KW-1133">Transmembrane helix</keyword>
<keyword evidence="5" id="KW-1185">Reference proteome</keyword>
<evidence type="ECO:0000313" key="4">
    <source>
        <dbReference type="Proteomes" id="UP000013858"/>
    </source>
</evidence>
<proteinExistence type="predicted"/>
<keyword evidence="1" id="KW-0472">Membrane</keyword>
<feature type="transmembrane region" description="Helical" evidence="1">
    <location>
        <begin position="15"/>
        <end position="37"/>
    </location>
</feature>
<protein>
    <submittedName>
        <fullName evidence="2">Uncharacterized protein</fullName>
    </submittedName>
</protein>
<keyword evidence="1" id="KW-0812">Transmembrane</keyword>
<dbReference type="OrthoDB" id="2185494at2"/>
<feature type="transmembrane region" description="Helical" evidence="1">
    <location>
        <begin position="66"/>
        <end position="87"/>
    </location>
</feature>
<sequence>MDTTATSNRKNKWRFYSIQAILSISWIGYLIKFYTFYEEAYFFLDKRLSLFLQLLSFLHDNWMESFIYFIVSFILMSITLFFTYLVYLVDKKDQRYKGIVQLFLVINLISCLSLIFNVAGIVFFILFVLAASLVYIISILAAIGYRKEEIDYEEGEVIEIKGPFETEEQAIKVAVDFITQWQEKEKLILGEEIYREDSEYYASIYIETIKK</sequence>
<dbReference type="eggNOG" id="ENOG5030828">
    <property type="taxonomic scope" value="Bacteria"/>
</dbReference>
<reference evidence="3 5" key="2">
    <citation type="submission" date="2013-03" db="EMBL/GenBank/DDBJ databases">
        <title>The Genome Sequence of Enterococcus haemoperoxidus BAA-382 (PacBio/Illumina hybrid assembly).</title>
        <authorList>
            <consortium name="The Broad Institute Genomics Platform"/>
            <consortium name="The Broad Institute Genome Sequencing Center for Infectious Disease"/>
            <person name="Earl A."/>
            <person name="Russ C."/>
            <person name="Gilmore M."/>
            <person name="Surin D."/>
            <person name="Walker B."/>
            <person name="Young S."/>
            <person name="Zeng Q."/>
            <person name="Gargeya S."/>
            <person name="Fitzgerald M."/>
            <person name="Haas B."/>
            <person name="Abouelleil A."/>
            <person name="Allen A.W."/>
            <person name="Alvarado L."/>
            <person name="Arachchi H.M."/>
            <person name="Berlin A.M."/>
            <person name="Chapman S.B."/>
            <person name="Gainer-Dewar J."/>
            <person name="Goldberg J."/>
            <person name="Griggs A."/>
            <person name="Gujja S."/>
            <person name="Hansen M."/>
            <person name="Howarth C."/>
            <person name="Imamovic A."/>
            <person name="Ireland A."/>
            <person name="Larimer J."/>
            <person name="McCowan C."/>
            <person name="Murphy C."/>
            <person name="Pearson M."/>
            <person name="Poon T.W."/>
            <person name="Priest M."/>
            <person name="Roberts A."/>
            <person name="Saif S."/>
            <person name="Shea T."/>
            <person name="Sisk P."/>
            <person name="Sykes S."/>
            <person name="Wortman J."/>
            <person name="Nusbaum C."/>
            <person name="Birren B."/>
        </authorList>
    </citation>
    <scope>NUCLEOTIDE SEQUENCE [LARGE SCALE GENOMIC DNA]</scope>
    <source>
        <strain evidence="3 5">ATCC BAA-382</strain>
    </source>
</reference>
<dbReference type="Proteomes" id="UP000013858">
    <property type="component" value="Unassembled WGS sequence"/>
</dbReference>
<dbReference type="Proteomes" id="UP000014197">
    <property type="component" value="Unassembled WGS sequence"/>
</dbReference>
<organism evidence="2 4">
    <name type="scientific">Enterococcus haemoperoxidus ATCC BAA-382</name>
    <dbReference type="NCBI Taxonomy" id="1158608"/>
    <lineage>
        <taxon>Bacteria</taxon>
        <taxon>Bacillati</taxon>
        <taxon>Bacillota</taxon>
        <taxon>Bacilli</taxon>
        <taxon>Lactobacillales</taxon>
        <taxon>Enterococcaceae</taxon>
        <taxon>Enterococcus</taxon>
    </lineage>
</organism>
<dbReference type="AlphaFoldDB" id="R2SNC6"/>
<gene>
    <name evidence="3" type="ORF">I583_02811</name>
    <name evidence="2" type="ORF">UAW_01845</name>
</gene>
<evidence type="ECO:0000313" key="5">
    <source>
        <dbReference type="Proteomes" id="UP000014197"/>
    </source>
</evidence>
<dbReference type="PATRIC" id="fig|1158608.3.peg.1819"/>
<name>R2SNC6_9ENTE</name>
<feature type="transmembrane region" description="Helical" evidence="1">
    <location>
        <begin position="122"/>
        <end position="143"/>
    </location>
</feature>
<feature type="transmembrane region" description="Helical" evidence="1">
    <location>
        <begin position="99"/>
        <end position="116"/>
    </location>
</feature>
<accession>R2SNC6</accession>